<evidence type="ECO:0000313" key="1">
    <source>
        <dbReference type="EMBL" id="MBB3166878.1"/>
    </source>
</evidence>
<protein>
    <submittedName>
        <fullName evidence="1">Uncharacterized protein</fullName>
    </submittedName>
</protein>
<keyword evidence="2" id="KW-1185">Reference proteome</keyword>
<evidence type="ECO:0000313" key="2">
    <source>
        <dbReference type="Proteomes" id="UP000559987"/>
    </source>
</evidence>
<proteinExistence type="predicted"/>
<dbReference type="AlphaFoldDB" id="A0A839UMS9"/>
<sequence length="31" mass="3043">MPVVFAGLVGTLEVAEGAALLPFGVLAISIS</sequence>
<reference evidence="1 2" key="1">
    <citation type="submission" date="2020-08" db="EMBL/GenBank/DDBJ databases">
        <title>Genomic Encyclopedia of Type Strains, Phase III (KMG-III): the genomes of soil and plant-associated and newly described type strains.</title>
        <authorList>
            <person name="Whitman W."/>
        </authorList>
    </citation>
    <scope>NUCLEOTIDE SEQUENCE [LARGE SCALE GENOMIC DNA]</scope>
    <source>
        <strain evidence="1 2">CECT 8571</strain>
    </source>
</reference>
<comment type="caution">
    <text evidence="1">The sequence shown here is derived from an EMBL/GenBank/DDBJ whole genome shotgun (WGS) entry which is preliminary data.</text>
</comment>
<accession>A0A839UMS9</accession>
<name>A0A839UMS9_9GAMM</name>
<dbReference type="EMBL" id="JACHXZ010000001">
    <property type="protein sequence ID" value="MBB3166878.1"/>
    <property type="molecule type" value="Genomic_DNA"/>
</dbReference>
<dbReference type="Proteomes" id="UP000559987">
    <property type="component" value="Unassembled WGS sequence"/>
</dbReference>
<organism evidence="1 2">
    <name type="scientific">Simiduia aestuariiviva</name>
    <dbReference type="NCBI Taxonomy" id="1510459"/>
    <lineage>
        <taxon>Bacteria</taxon>
        <taxon>Pseudomonadati</taxon>
        <taxon>Pseudomonadota</taxon>
        <taxon>Gammaproteobacteria</taxon>
        <taxon>Cellvibrionales</taxon>
        <taxon>Cellvibrionaceae</taxon>
        <taxon>Simiduia</taxon>
    </lineage>
</organism>
<gene>
    <name evidence="1" type="ORF">FHS30_000054</name>
</gene>